<gene>
    <name evidence="2" type="ORF">BN1097_1260002</name>
</gene>
<dbReference type="RefSeq" id="WP_021435090.1">
    <property type="nucleotide sequence ID" value="NZ_BIPF01000069.1"/>
</dbReference>
<reference evidence="2" key="1">
    <citation type="submission" date="2014-07" db="EMBL/GenBank/DDBJ databases">
        <authorList>
            <person name="Monot Marc"/>
        </authorList>
    </citation>
    <scope>NUCLEOTIDE SEQUENCE</scope>
    <source>
        <strain evidence="2">7032994</strain>
    </source>
</reference>
<dbReference type="EMBL" id="LK932332">
    <property type="protein sequence ID" value="CDS82909.1"/>
    <property type="molecule type" value="Genomic_DNA"/>
</dbReference>
<keyword evidence="2" id="KW-0238">DNA-binding</keyword>
<dbReference type="Pfam" id="PF12728">
    <property type="entry name" value="HTH_17"/>
    <property type="match status" value="1"/>
</dbReference>
<dbReference type="InterPro" id="IPR041657">
    <property type="entry name" value="HTH_17"/>
</dbReference>
<name>A0A068ZW05_CLODI</name>
<proteinExistence type="predicted"/>
<sequence length="109" mass="12958">MSVALQFIDTEDLVKELMGREDTVDFIKMFLDREGIKRMELMTIEEFCEYLKISDVTARNMAREAMITKDFIALKIGRKYMIDRISFEEFIMKNAMKDRDVMKKRKGVI</sequence>
<feature type="domain" description="Helix-turn-helix" evidence="1">
    <location>
        <begin position="41"/>
        <end position="94"/>
    </location>
</feature>
<evidence type="ECO:0000259" key="1">
    <source>
        <dbReference type="Pfam" id="PF12728"/>
    </source>
</evidence>
<dbReference type="GO" id="GO:0003677">
    <property type="term" value="F:DNA binding"/>
    <property type="evidence" value="ECO:0007669"/>
    <property type="project" value="UniProtKB-KW"/>
</dbReference>
<protein>
    <submittedName>
        <fullName evidence="2">Putative phage DNA-binding protein</fullName>
    </submittedName>
</protein>
<organism evidence="2">
    <name type="scientific">Clostridioides difficile</name>
    <name type="common">Peptoclostridium difficile</name>
    <dbReference type="NCBI Taxonomy" id="1496"/>
    <lineage>
        <taxon>Bacteria</taxon>
        <taxon>Bacillati</taxon>
        <taxon>Bacillota</taxon>
        <taxon>Clostridia</taxon>
        <taxon>Peptostreptococcales</taxon>
        <taxon>Peptostreptococcaceae</taxon>
        <taxon>Clostridioides</taxon>
    </lineage>
</organism>
<dbReference type="Gene3D" id="3.90.105.50">
    <property type="match status" value="1"/>
</dbReference>
<evidence type="ECO:0000313" key="2">
    <source>
        <dbReference type="EMBL" id="CDS82909.1"/>
    </source>
</evidence>
<accession>A0A068ZW05</accession>
<dbReference type="InterPro" id="IPR038148">
    <property type="entry name" value="Tn1545/Tn916_Xis"/>
</dbReference>
<dbReference type="AlphaFoldDB" id="A0A068ZW05"/>